<evidence type="ECO:0000259" key="7">
    <source>
        <dbReference type="Pfam" id="PF07195"/>
    </source>
</evidence>
<evidence type="ECO:0000256" key="2">
    <source>
        <dbReference type="ARBA" id="ARBA00011255"/>
    </source>
</evidence>
<accession>A0A2V5K111</accession>
<dbReference type="GO" id="GO:0071973">
    <property type="term" value="P:bacterial-type flagellum-dependent cell motility"/>
    <property type="evidence" value="ECO:0007669"/>
    <property type="project" value="TreeGrafter"/>
</dbReference>
<evidence type="ECO:0000259" key="6">
    <source>
        <dbReference type="Pfam" id="PF02465"/>
    </source>
</evidence>
<evidence type="ECO:0000313" key="9">
    <source>
        <dbReference type="Proteomes" id="UP000247476"/>
    </source>
</evidence>
<feature type="domain" description="Flagellar hook-associated protein 2 C-terminal" evidence="7">
    <location>
        <begin position="232"/>
        <end position="495"/>
    </location>
</feature>
<dbReference type="GO" id="GO:0009421">
    <property type="term" value="C:bacterial-type flagellum filament cap"/>
    <property type="evidence" value="ECO:0007669"/>
    <property type="project" value="InterPro"/>
</dbReference>
<sequence length="511" mass="56624">MPLRIAGLSGFDVDNTVKELMKAHRASYDKLDQRKQTYEWSRDAYRDVNLKITDYRNNKLFNFKLEGTFNKKDVTISGDTEAVSAKATAGALNGNITISVQQLAEAASNYSTSEVTKDGFDLTKPLTEQMDKLAHGTPLAATYKFRINGSEDIVVDPTKDSMNDIIARINQSSNVTAFYDEGKKVVSFMAKQTGLTNGADGKGDKIVFEDKQGNFLNTIMQVATDSANKKTAQDAKVKINGLETTRTSNNFTVNGIEISLKKAGGTAATIEPKTKTDEILESIKTFVSDYNDFLKSVQDKVTEQRDRDFEPLTSEQREAMSEKQIEKWEERAKKGLLRNDPILSKIISNMRMAVTAEVDTGNKDIRSLAMIGIDTGEYFENGKLVIKDEEKLRSAIESDPLAVQALFTQNAEEGRDGSEVGIAERMYAKLKEGLDELVTKAGIPNTSVFDQSTVSTQITQVNKQLDQMERKLRTLEDNYYKKFAAMEAALNRYNSQSAYLANAFGGGGSAQ</sequence>
<dbReference type="EMBL" id="QJVJ01000014">
    <property type="protein sequence ID" value="PYI51183.1"/>
    <property type="molecule type" value="Genomic_DNA"/>
</dbReference>
<reference evidence="8 9" key="1">
    <citation type="submission" date="2018-05" db="EMBL/GenBank/DDBJ databases">
        <title>Paenibacillus flagellatus sp. nov., isolated from selenium mineral soil.</title>
        <authorList>
            <person name="Dai X."/>
        </authorList>
    </citation>
    <scope>NUCLEOTIDE SEQUENCE [LARGE SCALE GENOMIC DNA]</scope>
    <source>
        <strain evidence="8 9">DXL2</strain>
    </source>
</reference>
<dbReference type="PANTHER" id="PTHR30288:SF0">
    <property type="entry name" value="FLAGELLAR HOOK-ASSOCIATED PROTEIN 2"/>
    <property type="match status" value="1"/>
</dbReference>
<dbReference type="InterPro" id="IPR010809">
    <property type="entry name" value="FliD_C"/>
</dbReference>
<evidence type="ECO:0000256" key="5">
    <source>
        <dbReference type="RuleBase" id="RU362066"/>
    </source>
</evidence>
<keyword evidence="8" id="KW-0966">Cell projection</keyword>
<feature type="domain" description="Flagellar hook-associated protein 2 N-terminal" evidence="6">
    <location>
        <begin position="9"/>
        <end position="106"/>
    </location>
</feature>
<dbReference type="GO" id="GO:0007155">
    <property type="term" value="P:cell adhesion"/>
    <property type="evidence" value="ECO:0007669"/>
    <property type="project" value="InterPro"/>
</dbReference>
<organism evidence="8 9">
    <name type="scientific">Paenibacillus flagellatus</name>
    <dbReference type="NCBI Taxonomy" id="2211139"/>
    <lineage>
        <taxon>Bacteria</taxon>
        <taxon>Bacillati</taxon>
        <taxon>Bacillota</taxon>
        <taxon>Bacilli</taxon>
        <taxon>Bacillales</taxon>
        <taxon>Paenibacillaceae</taxon>
        <taxon>Paenibacillus</taxon>
    </lineage>
</organism>
<protein>
    <recommendedName>
        <fullName evidence="5">Flagellar hook-associated protein 2</fullName>
        <shortName evidence="5">HAP2</shortName>
    </recommendedName>
    <alternativeName>
        <fullName evidence="5">Flagellar cap protein</fullName>
    </alternativeName>
</protein>
<dbReference type="OrthoDB" id="9776025at2"/>
<comment type="subunit">
    <text evidence="2 5">Homopentamer.</text>
</comment>
<dbReference type="GO" id="GO:0009424">
    <property type="term" value="C:bacterial-type flagellum hook"/>
    <property type="evidence" value="ECO:0007669"/>
    <property type="project" value="UniProtKB-UniRule"/>
</dbReference>
<name>A0A2V5K111_9BACL</name>
<comment type="function">
    <text evidence="5">Required for morphogenesis and for the elongation of the flagellar filament by facilitating polymerization of the flagellin monomers at the tip of growing filament. Forms a capping structure, which prevents flagellin subunits (transported through the central channel of the flagellum) from leaking out without polymerization at the distal end.</text>
</comment>
<dbReference type="GO" id="GO:0005576">
    <property type="term" value="C:extracellular region"/>
    <property type="evidence" value="ECO:0007669"/>
    <property type="project" value="UniProtKB-SubCell"/>
</dbReference>
<proteinExistence type="inferred from homology"/>
<evidence type="ECO:0000256" key="4">
    <source>
        <dbReference type="ARBA" id="ARBA00023143"/>
    </source>
</evidence>
<evidence type="ECO:0000313" key="8">
    <source>
        <dbReference type="EMBL" id="PYI51183.1"/>
    </source>
</evidence>
<keyword evidence="9" id="KW-1185">Reference proteome</keyword>
<comment type="caution">
    <text evidence="8">The sequence shown here is derived from an EMBL/GenBank/DDBJ whole genome shotgun (WGS) entry which is preliminary data.</text>
</comment>
<dbReference type="AlphaFoldDB" id="A0A2V5K111"/>
<keyword evidence="8" id="KW-0282">Flagellum</keyword>
<gene>
    <name evidence="8" type="ORF">DLM86_26210</name>
</gene>
<dbReference type="Pfam" id="PF07195">
    <property type="entry name" value="FliD_C"/>
    <property type="match status" value="1"/>
</dbReference>
<evidence type="ECO:0000256" key="3">
    <source>
        <dbReference type="ARBA" id="ARBA00023054"/>
    </source>
</evidence>
<keyword evidence="4 5" id="KW-0975">Bacterial flagellum</keyword>
<dbReference type="InterPro" id="IPR040026">
    <property type="entry name" value="FliD"/>
</dbReference>
<keyword evidence="3" id="KW-0175">Coiled coil</keyword>
<dbReference type="Pfam" id="PF02465">
    <property type="entry name" value="FliD_N"/>
    <property type="match status" value="1"/>
</dbReference>
<evidence type="ECO:0000256" key="1">
    <source>
        <dbReference type="ARBA" id="ARBA00009764"/>
    </source>
</evidence>
<dbReference type="InterPro" id="IPR003481">
    <property type="entry name" value="FliD_N"/>
</dbReference>
<comment type="similarity">
    <text evidence="1 5">Belongs to the FliD family.</text>
</comment>
<comment type="subcellular location">
    <subcellularLocation>
        <location evidence="5">Secreted</location>
    </subcellularLocation>
    <subcellularLocation>
        <location evidence="5">Bacterial flagellum</location>
    </subcellularLocation>
</comment>
<dbReference type="PANTHER" id="PTHR30288">
    <property type="entry name" value="FLAGELLAR CAP/ASSEMBLY PROTEIN FLID"/>
    <property type="match status" value="1"/>
</dbReference>
<keyword evidence="5" id="KW-0964">Secreted</keyword>
<keyword evidence="8" id="KW-0969">Cilium</keyword>
<dbReference type="RefSeq" id="WP_110843027.1">
    <property type="nucleotide sequence ID" value="NZ_QJVJ01000014.1"/>
</dbReference>
<dbReference type="Proteomes" id="UP000247476">
    <property type="component" value="Unassembled WGS sequence"/>
</dbReference>